<evidence type="ECO:0000313" key="2">
    <source>
        <dbReference type="Proteomes" id="UP000076532"/>
    </source>
</evidence>
<gene>
    <name evidence="1" type="ORF">FIBSPDRAFT_1055376</name>
</gene>
<dbReference type="Proteomes" id="UP000076532">
    <property type="component" value="Unassembled WGS sequence"/>
</dbReference>
<dbReference type="AlphaFoldDB" id="A0A167TU26"/>
<accession>A0A167TU26</accession>
<keyword evidence="2" id="KW-1185">Reference proteome</keyword>
<dbReference type="STRING" id="436010.A0A167TU26"/>
<protein>
    <submittedName>
        <fullName evidence="1">Uncharacterized protein</fullName>
    </submittedName>
</protein>
<reference evidence="1 2" key="1">
    <citation type="journal article" date="2016" name="Mol. Biol. Evol.">
        <title>Comparative Genomics of Early-Diverging Mushroom-Forming Fungi Provides Insights into the Origins of Lignocellulose Decay Capabilities.</title>
        <authorList>
            <person name="Nagy L.G."/>
            <person name="Riley R."/>
            <person name="Tritt A."/>
            <person name="Adam C."/>
            <person name="Daum C."/>
            <person name="Floudas D."/>
            <person name="Sun H."/>
            <person name="Yadav J.S."/>
            <person name="Pangilinan J."/>
            <person name="Larsson K.H."/>
            <person name="Matsuura K."/>
            <person name="Barry K."/>
            <person name="Labutti K."/>
            <person name="Kuo R."/>
            <person name="Ohm R.A."/>
            <person name="Bhattacharya S.S."/>
            <person name="Shirouzu T."/>
            <person name="Yoshinaga Y."/>
            <person name="Martin F.M."/>
            <person name="Grigoriev I.V."/>
            <person name="Hibbett D.S."/>
        </authorList>
    </citation>
    <scope>NUCLEOTIDE SEQUENCE [LARGE SCALE GENOMIC DNA]</scope>
    <source>
        <strain evidence="1 2">CBS 109695</strain>
    </source>
</reference>
<sequence length="169" mass="19457">MPTFCFSQIAYEGPLTCLRSRRKDALDRSRDEQKGAEVKVAEDFSATLPFRDADDHIAWILTVPPRHRRGVRSFLANPTCTPASLPRVLQIYDQVRRPKADNVWHMSRKNGWMYECADAIREEFGLHDDDFSSETLAKTGKEAADNHTWTWNTSAEEDRKRAVPMMSKL</sequence>
<organism evidence="1 2">
    <name type="scientific">Athelia psychrophila</name>
    <dbReference type="NCBI Taxonomy" id="1759441"/>
    <lineage>
        <taxon>Eukaryota</taxon>
        <taxon>Fungi</taxon>
        <taxon>Dikarya</taxon>
        <taxon>Basidiomycota</taxon>
        <taxon>Agaricomycotina</taxon>
        <taxon>Agaricomycetes</taxon>
        <taxon>Agaricomycetidae</taxon>
        <taxon>Atheliales</taxon>
        <taxon>Atheliaceae</taxon>
        <taxon>Athelia</taxon>
    </lineage>
</organism>
<evidence type="ECO:0000313" key="1">
    <source>
        <dbReference type="EMBL" id="KZP03283.1"/>
    </source>
</evidence>
<name>A0A167TU26_9AGAM</name>
<proteinExistence type="predicted"/>
<dbReference type="EMBL" id="KV418113">
    <property type="protein sequence ID" value="KZP03283.1"/>
    <property type="molecule type" value="Genomic_DNA"/>
</dbReference>
<dbReference type="OrthoDB" id="417877at2759"/>